<dbReference type="KEGG" id="dal:Dalk_0274"/>
<name>B8F8V1_DESAL</name>
<gene>
    <name evidence="2" type="ordered locus">Dalk_0274</name>
</gene>
<keyword evidence="3" id="KW-1185">Reference proteome</keyword>
<sequence length="107" mass="11868">MGEPKHTIQSAPQPEPGISTPAPGFVFEAEQAGITGIKKLFSIKRAKRPAAQFIRAYSQVLSGIPDFKSRSRIHLYMIQAMANSLDPQAREVFLDLARRLASDFQLL</sequence>
<dbReference type="Proteomes" id="UP000000739">
    <property type="component" value="Chromosome"/>
</dbReference>
<accession>B8F8V1</accession>
<dbReference type="EMBL" id="CP001322">
    <property type="protein sequence ID" value="ACL01983.1"/>
    <property type="molecule type" value="Genomic_DNA"/>
</dbReference>
<evidence type="ECO:0000256" key="1">
    <source>
        <dbReference type="SAM" id="MobiDB-lite"/>
    </source>
</evidence>
<dbReference type="RefSeq" id="WP_012609423.1">
    <property type="nucleotide sequence ID" value="NC_011768.1"/>
</dbReference>
<protein>
    <submittedName>
        <fullName evidence="2">Uncharacterized protein</fullName>
    </submittedName>
</protein>
<evidence type="ECO:0000313" key="3">
    <source>
        <dbReference type="Proteomes" id="UP000000739"/>
    </source>
</evidence>
<dbReference type="AlphaFoldDB" id="B8F8V1"/>
<proteinExistence type="predicted"/>
<organism evidence="2 3">
    <name type="scientific">Desulfatibacillum aliphaticivorans</name>
    <dbReference type="NCBI Taxonomy" id="218208"/>
    <lineage>
        <taxon>Bacteria</taxon>
        <taxon>Pseudomonadati</taxon>
        <taxon>Thermodesulfobacteriota</taxon>
        <taxon>Desulfobacteria</taxon>
        <taxon>Desulfobacterales</taxon>
        <taxon>Desulfatibacillaceae</taxon>
        <taxon>Desulfatibacillum</taxon>
    </lineage>
</organism>
<evidence type="ECO:0000313" key="2">
    <source>
        <dbReference type="EMBL" id="ACL01983.1"/>
    </source>
</evidence>
<dbReference type="HOGENOM" id="CLU_2205760_0_0_7"/>
<feature type="region of interest" description="Disordered" evidence="1">
    <location>
        <begin position="1"/>
        <end position="23"/>
    </location>
</feature>
<reference evidence="2 3" key="1">
    <citation type="journal article" date="2012" name="Environ. Microbiol.">
        <title>The genome sequence of Desulfatibacillum alkenivorans AK-01: a blueprint for anaerobic alkane oxidation.</title>
        <authorList>
            <person name="Callaghan A.V."/>
            <person name="Morris B.E."/>
            <person name="Pereira I.A."/>
            <person name="McInerney M.J."/>
            <person name="Austin R.N."/>
            <person name="Groves J.T."/>
            <person name="Kukor J.J."/>
            <person name="Suflita J.M."/>
            <person name="Young L.Y."/>
            <person name="Zylstra G.J."/>
            <person name="Wawrik B."/>
        </authorList>
    </citation>
    <scope>NUCLEOTIDE SEQUENCE [LARGE SCALE GENOMIC DNA]</scope>
    <source>
        <strain evidence="2 3">AK-01</strain>
    </source>
</reference>